<dbReference type="EMBL" id="CAJNOT010000070">
    <property type="protein sequence ID" value="CAF0819249.1"/>
    <property type="molecule type" value="Genomic_DNA"/>
</dbReference>
<dbReference type="Gene3D" id="2.60.120.200">
    <property type="match status" value="1"/>
</dbReference>
<keyword evidence="2" id="KW-0472">Membrane</keyword>
<evidence type="ECO:0000256" key="1">
    <source>
        <dbReference type="SAM" id="MobiDB-lite"/>
    </source>
</evidence>
<evidence type="ECO:0000259" key="3">
    <source>
        <dbReference type="PROSITE" id="PS50060"/>
    </source>
</evidence>
<feature type="domain" description="MAM" evidence="3">
    <location>
        <begin position="48"/>
        <end position="258"/>
    </location>
</feature>
<dbReference type="Proteomes" id="UP000663864">
    <property type="component" value="Unassembled WGS sequence"/>
</dbReference>
<keyword evidence="2" id="KW-0812">Transmembrane</keyword>
<evidence type="ECO:0000313" key="4">
    <source>
        <dbReference type="EMBL" id="CAF0819249.1"/>
    </source>
</evidence>
<dbReference type="PROSITE" id="PS50060">
    <property type="entry name" value="MAM_2"/>
    <property type="match status" value="1"/>
</dbReference>
<evidence type="ECO:0000313" key="5">
    <source>
        <dbReference type="EMBL" id="CAF3930170.1"/>
    </source>
</evidence>
<name>A0A813U702_9BILA</name>
<dbReference type="InterPro" id="IPR013320">
    <property type="entry name" value="ConA-like_dom_sf"/>
</dbReference>
<protein>
    <recommendedName>
        <fullName evidence="3">MAM domain-containing protein</fullName>
    </recommendedName>
</protein>
<reference evidence="4" key="1">
    <citation type="submission" date="2021-02" db="EMBL/GenBank/DDBJ databases">
        <authorList>
            <person name="Nowell W R."/>
        </authorList>
    </citation>
    <scope>NUCLEOTIDE SEQUENCE</scope>
</reference>
<proteinExistence type="predicted"/>
<dbReference type="InterPro" id="IPR000998">
    <property type="entry name" value="MAM_dom"/>
</dbReference>
<evidence type="ECO:0000313" key="6">
    <source>
        <dbReference type="Proteomes" id="UP000663864"/>
    </source>
</evidence>
<dbReference type="Pfam" id="PF00629">
    <property type="entry name" value="MAM"/>
    <property type="match status" value="1"/>
</dbReference>
<organism evidence="4 6">
    <name type="scientific">Rotaria sordida</name>
    <dbReference type="NCBI Taxonomy" id="392033"/>
    <lineage>
        <taxon>Eukaryota</taxon>
        <taxon>Metazoa</taxon>
        <taxon>Spiralia</taxon>
        <taxon>Gnathifera</taxon>
        <taxon>Rotifera</taxon>
        <taxon>Eurotatoria</taxon>
        <taxon>Bdelloidea</taxon>
        <taxon>Philodinida</taxon>
        <taxon>Philodinidae</taxon>
        <taxon>Rotaria</taxon>
    </lineage>
</organism>
<keyword evidence="2" id="KW-1133">Transmembrane helix</keyword>
<comment type="caution">
    <text evidence="4">The sequence shown here is derived from an EMBL/GenBank/DDBJ whole genome shotgun (WGS) entry which is preliminary data.</text>
</comment>
<dbReference type="SUPFAM" id="SSF49899">
    <property type="entry name" value="Concanavalin A-like lectins/glucanases"/>
    <property type="match status" value="1"/>
</dbReference>
<feature type="transmembrane region" description="Helical" evidence="2">
    <location>
        <begin position="428"/>
        <end position="451"/>
    </location>
</feature>
<feature type="transmembrane region" description="Helical" evidence="2">
    <location>
        <begin position="16"/>
        <end position="39"/>
    </location>
</feature>
<gene>
    <name evidence="5" type="ORF">JBS370_LOCUS22412</name>
    <name evidence="4" type="ORF">ZHD862_LOCUS3295</name>
</gene>
<dbReference type="AlphaFoldDB" id="A0A813U702"/>
<evidence type="ECO:0000256" key="2">
    <source>
        <dbReference type="SAM" id="Phobius"/>
    </source>
</evidence>
<feature type="region of interest" description="Disordered" evidence="1">
    <location>
        <begin position="340"/>
        <end position="360"/>
    </location>
</feature>
<dbReference type="EMBL" id="CAJOBD010003126">
    <property type="protein sequence ID" value="CAF3930170.1"/>
    <property type="molecule type" value="Genomic_DNA"/>
</dbReference>
<dbReference type="GO" id="GO:0016020">
    <property type="term" value="C:membrane"/>
    <property type="evidence" value="ECO:0007669"/>
    <property type="project" value="InterPro"/>
</dbReference>
<dbReference type="Proteomes" id="UP000663836">
    <property type="component" value="Unassembled WGS sequence"/>
</dbReference>
<accession>A0A813U702</accession>
<sequence length="475" mass="51671">MKLHLSFLSIEMRSNLNYISVCSSVQILSIAFSLAFIFITTTSAQILYKCNFDNATISNTCFSTQGIEAMLLSDAAESAGNEPPTSPLSDVTSSLTPTSNGELCILPYKVDSYSWDMFFCNRGYCPTTSNQNTKCTPGKFGFYYFVAPKFISFPLNIGSGGINGTNQQCLTYYYYLPNITRMQHSINIRKEETGSSSEIIDNVISSPFNGWIKHQVNFTSAAPGYKIYFELEKKSGSVASQSRIAIDEISIRQGSCFDEPLTQSTATILITSIESMTTDVNILTNVPETSIEQTTSIATTEPLTTFLTSEMPSTIFTTTTSASTMISLTTIATTSTTTMSSTVTTSNTSGTSTTTSSTTAIPSMTTTTMKSTTITISEISATTTTKMFTSTTTSIDLTTGNVEPTSTTSVSYITTTTDDVQITSSVKLYVIILATVIPIGTVIVIILTIWLKYFVCNKKSKSNIFEMNRVRPAFI</sequence>